<dbReference type="EMBL" id="CM051399">
    <property type="protein sequence ID" value="KAJ4717054.1"/>
    <property type="molecule type" value="Genomic_DNA"/>
</dbReference>
<evidence type="ECO:0000313" key="1">
    <source>
        <dbReference type="EMBL" id="KAJ4717054.1"/>
    </source>
</evidence>
<sequence length="490" mass="53311">MGKNEQNLHQQQTHQTPNPGSSSFFCQRCSMVLSVISREFSPKCVVFLFLGIAVFLCGIFWIIPLQKIQSGFDAKDAIKLSASVQASFRLQKPVSELVPRIGTLEYDVYGEIGVPDTKVAILSMHQSDASNWTDVVFGVISDPINVPINPVSLSVLRSSLIELFLRESNLTLTTTVFGEPSTFEILKFPGGITVIPLQIASIWQMPQILFNFSLNNSISEIEENFIELRDELKFGLHLRPYENVYVQITNKDGSTISSPVTVQASVMSDMGSLLPQRLKQLAQIIADFRAKNLGLDNSVFGKVNGVVLSSYLKGTLQATPPTPSPSPSSEPPIPPYPATSPYAPAPSPNSYCHRPGFHYRTSPCTNNQPHTPSSQSGPSLAPSSATALPPCSCPCPCPYCHRCTVRPSCSPASNPNPTRSHPTGLPKLAPDMAPLPVIAYHSRPDQDVGSAAAPTSSSLPPSLSSLAVCLCYKVRLMGFSRLLIFHILFW</sequence>
<name>A0ACC1Y054_MELAZ</name>
<evidence type="ECO:0000313" key="2">
    <source>
        <dbReference type="Proteomes" id="UP001164539"/>
    </source>
</evidence>
<proteinExistence type="predicted"/>
<keyword evidence="2" id="KW-1185">Reference proteome</keyword>
<dbReference type="Proteomes" id="UP001164539">
    <property type="component" value="Chromosome 6"/>
</dbReference>
<reference evidence="1 2" key="1">
    <citation type="journal article" date="2023" name="Science">
        <title>Complex scaffold remodeling in plant triterpene biosynthesis.</title>
        <authorList>
            <person name="De La Pena R."/>
            <person name="Hodgson H."/>
            <person name="Liu J.C."/>
            <person name="Stephenson M.J."/>
            <person name="Martin A.C."/>
            <person name="Owen C."/>
            <person name="Harkess A."/>
            <person name="Leebens-Mack J."/>
            <person name="Jimenez L.E."/>
            <person name="Osbourn A."/>
            <person name="Sattely E.S."/>
        </authorList>
    </citation>
    <scope>NUCLEOTIDE SEQUENCE [LARGE SCALE GENOMIC DNA]</scope>
    <source>
        <strain evidence="2">cv. JPN11</strain>
        <tissue evidence="1">Leaf</tissue>
    </source>
</reference>
<organism evidence="1 2">
    <name type="scientific">Melia azedarach</name>
    <name type="common">Chinaberry tree</name>
    <dbReference type="NCBI Taxonomy" id="155640"/>
    <lineage>
        <taxon>Eukaryota</taxon>
        <taxon>Viridiplantae</taxon>
        <taxon>Streptophyta</taxon>
        <taxon>Embryophyta</taxon>
        <taxon>Tracheophyta</taxon>
        <taxon>Spermatophyta</taxon>
        <taxon>Magnoliopsida</taxon>
        <taxon>eudicotyledons</taxon>
        <taxon>Gunneridae</taxon>
        <taxon>Pentapetalae</taxon>
        <taxon>rosids</taxon>
        <taxon>malvids</taxon>
        <taxon>Sapindales</taxon>
        <taxon>Meliaceae</taxon>
        <taxon>Melia</taxon>
    </lineage>
</organism>
<comment type="caution">
    <text evidence="1">The sequence shown here is derived from an EMBL/GenBank/DDBJ whole genome shotgun (WGS) entry which is preliminary data.</text>
</comment>
<accession>A0ACC1Y054</accession>
<protein>
    <submittedName>
        <fullName evidence="1">Hydroxyproline-rich glycoprotein family protein</fullName>
    </submittedName>
</protein>
<gene>
    <name evidence="1" type="ORF">OWV82_011982</name>
</gene>